<dbReference type="EC" id="2.7.7.48" evidence="1"/>
<proteinExistence type="inferred from homology"/>
<comment type="caution">
    <text evidence="3">The sequence shown here is derived from an EMBL/GenBank/DDBJ whole genome shotgun (WGS) entry which is preliminary data.</text>
</comment>
<protein>
    <recommendedName>
        <fullName evidence="1">RNA-dependent RNA polymerase</fullName>
        <ecNumber evidence="1">2.7.7.48</ecNumber>
    </recommendedName>
</protein>
<accession>A0AA88L8V7</accession>
<name>A0AA88L8V7_ARTSF</name>
<keyword evidence="1" id="KW-0808">Transferase</keyword>
<feature type="domain" description="RDRP core" evidence="2">
    <location>
        <begin position="2"/>
        <end position="80"/>
    </location>
</feature>
<dbReference type="GO" id="GO:0030422">
    <property type="term" value="P:siRNA processing"/>
    <property type="evidence" value="ECO:0007669"/>
    <property type="project" value="TreeGrafter"/>
</dbReference>
<dbReference type="PANTHER" id="PTHR23079:SF55">
    <property type="entry name" value="RNA-DIRECTED RNA POLYMERASE"/>
    <property type="match status" value="1"/>
</dbReference>
<keyword evidence="1" id="KW-0696">RNA-directed RNA polymerase</keyword>
<dbReference type="EMBL" id="JAVRJZ010000005">
    <property type="protein sequence ID" value="KAK2722758.1"/>
    <property type="molecule type" value="Genomic_DNA"/>
</dbReference>
<dbReference type="InterPro" id="IPR057596">
    <property type="entry name" value="RDRP_core"/>
</dbReference>
<gene>
    <name evidence="3" type="ORF">QYM36_003075</name>
</gene>
<evidence type="ECO:0000256" key="1">
    <source>
        <dbReference type="RuleBase" id="RU363098"/>
    </source>
</evidence>
<comment type="catalytic activity">
    <reaction evidence="1">
        <text>RNA(n) + a ribonucleoside 5'-triphosphate = RNA(n+1) + diphosphate</text>
        <dbReference type="Rhea" id="RHEA:21248"/>
        <dbReference type="Rhea" id="RHEA-COMP:14527"/>
        <dbReference type="Rhea" id="RHEA-COMP:17342"/>
        <dbReference type="ChEBI" id="CHEBI:33019"/>
        <dbReference type="ChEBI" id="CHEBI:61557"/>
        <dbReference type="ChEBI" id="CHEBI:140395"/>
        <dbReference type="EC" id="2.7.7.48"/>
    </reaction>
</comment>
<dbReference type="GO" id="GO:0003968">
    <property type="term" value="F:RNA-directed RNA polymerase activity"/>
    <property type="evidence" value="ECO:0007669"/>
    <property type="project" value="UniProtKB-KW"/>
</dbReference>
<comment type="similarity">
    <text evidence="1">Belongs to the RdRP family.</text>
</comment>
<evidence type="ECO:0000313" key="4">
    <source>
        <dbReference type="Proteomes" id="UP001187531"/>
    </source>
</evidence>
<dbReference type="PANTHER" id="PTHR23079">
    <property type="entry name" value="RNA-DEPENDENT RNA POLYMERASE"/>
    <property type="match status" value="1"/>
</dbReference>
<reference evidence="3" key="1">
    <citation type="submission" date="2023-07" db="EMBL/GenBank/DDBJ databases">
        <title>Chromosome-level genome assembly of Artemia franciscana.</title>
        <authorList>
            <person name="Jo E."/>
        </authorList>
    </citation>
    <scope>NUCLEOTIDE SEQUENCE</scope>
    <source>
        <tissue evidence="3">Whole body</tissue>
    </source>
</reference>
<evidence type="ECO:0000313" key="3">
    <source>
        <dbReference type="EMBL" id="KAK2722758.1"/>
    </source>
</evidence>
<organism evidence="3 4">
    <name type="scientific">Artemia franciscana</name>
    <name type="common">Brine shrimp</name>
    <name type="synonym">Artemia sanfranciscana</name>
    <dbReference type="NCBI Taxonomy" id="6661"/>
    <lineage>
        <taxon>Eukaryota</taxon>
        <taxon>Metazoa</taxon>
        <taxon>Ecdysozoa</taxon>
        <taxon>Arthropoda</taxon>
        <taxon>Crustacea</taxon>
        <taxon>Branchiopoda</taxon>
        <taxon>Anostraca</taxon>
        <taxon>Artemiidae</taxon>
        <taxon>Artemia</taxon>
    </lineage>
</organism>
<dbReference type="Pfam" id="PF05183">
    <property type="entry name" value="RdRP"/>
    <property type="match status" value="1"/>
</dbReference>
<keyword evidence="4" id="KW-1185">Reference proteome</keyword>
<dbReference type="AlphaFoldDB" id="A0AA88L8V7"/>
<dbReference type="Proteomes" id="UP001187531">
    <property type="component" value="Unassembled WGS sequence"/>
</dbReference>
<dbReference type="InterPro" id="IPR007855">
    <property type="entry name" value="RDRP"/>
</dbReference>
<dbReference type="GO" id="GO:0003723">
    <property type="term" value="F:RNA binding"/>
    <property type="evidence" value="ECO:0007669"/>
    <property type="project" value="UniProtKB-KW"/>
</dbReference>
<keyword evidence="1" id="KW-0694">RNA-binding</keyword>
<dbReference type="GO" id="GO:0031380">
    <property type="term" value="C:nuclear RNA-directed RNA polymerase complex"/>
    <property type="evidence" value="ECO:0007669"/>
    <property type="project" value="TreeGrafter"/>
</dbReference>
<keyword evidence="1" id="KW-0548">Nucleotidyltransferase</keyword>
<sequence>MAHLHVALCDHMEKGACAPVAIKLAESQAVAVDFPETGIPPNVPKDTFALVAASGYPDFMEKNERLSYASKKVLGKLYRNASLVLLSNRILLTQS</sequence>
<evidence type="ECO:0000259" key="2">
    <source>
        <dbReference type="Pfam" id="PF05183"/>
    </source>
</evidence>